<dbReference type="Gene3D" id="3.10.450.50">
    <property type="match status" value="1"/>
</dbReference>
<protein>
    <recommendedName>
        <fullName evidence="3">Nuclear transport factor 2 family protein</fullName>
    </recommendedName>
</protein>
<dbReference type="AlphaFoldDB" id="A0A031FSU5"/>
<dbReference type="InterPro" id="IPR032710">
    <property type="entry name" value="NTF2-like_dom_sf"/>
</dbReference>
<dbReference type="GeneID" id="91430452"/>
<gene>
    <name evidence="1" type="ORF">BW34_01647</name>
</gene>
<sequence length="133" mass="14995">MQMGSLFADAYLAEIINERDAARRRAAIHRLIHPDIRHMSFDRLVHGREAFELRVNELVAPMTPRMRVSLRGEPEAVDNTVFFRWQMSEDDPVPLAKGGAFVVLDEGMATWFYATATLTSPVDPSLPRADRGG</sequence>
<dbReference type="SUPFAM" id="SSF54427">
    <property type="entry name" value="NTF2-like"/>
    <property type="match status" value="1"/>
</dbReference>
<organism evidence="1 2">
    <name type="scientific">Microbacterium oleivorans</name>
    <dbReference type="NCBI Taxonomy" id="273677"/>
    <lineage>
        <taxon>Bacteria</taxon>
        <taxon>Bacillati</taxon>
        <taxon>Actinomycetota</taxon>
        <taxon>Actinomycetes</taxon>
        <taxon>Micrococcales</taxon>
        <taxon>Microbacteriaceae</taxon>
        <taxon>Microbacterium</taxon>
    </lineage>
</organism>
<evidence type="ECO:0000313" key="1">
    <source>
        <dbReference type="EMBL" id="EZP27658.1"/>
    </source>
</evidence>
<accession>A0A031FSU5</accession>
<comment type="caution">
    <text evidence="1">The sequence shown here is derived from an EMBL/GenBank/DDBJ whole genome shotgun (WGS) entry which is preliminary data.</text>
</comment>
<evidence type="ECO:0008006" key="3">
    <source>
        <dbReference type="Google" id="ProtNLM"/>
    </source>
</evidence>
<reference evidence="1 2" key="1">
    <citation type="submission" date="2014-03" db="EMBL/GenBank/DDBJ databases">
        <title>Draft Genome Sequences of 13 Willow Endophytes.</title>
        <authorList>
            <person name="Gan H.Y."/>
            <person name="Gan H.M."/>
            <person name="Savka M.A."/>
            <person name="Hudson A.O."/>
        </authorList>
    </citation>
    <scope>NUCLEOTIDE SEQUENCE [LARGE SCALE GENOMIC DNA]</scope>
    <source>
        <strain evidence="1 2">RIT293</strain>
    </source>
</reference>
<keyword evidence="2" id="KW-1185">Reference proteome</keyword>
<evidence type="ECO:0000313" key="2">
    <source>
        <dbReference type="Proteomes" id="UP000024001"/>
    </source>
</evidence>
<dbReference type="PATRIC" id="fig|273677.3.peg.1631"/>
<name>A0A031FSU5_9MICO</name>
<dbReference type="KEGG" id="moo:BWL13_00031"/>
<dbReference type="RefSeq" id="WP_126963199.1">
    <property type="nucleotide sequence ID" value="NZ_CP031421.1"/>
</dbReference>
<dbReference type="EMBL" id="JFYO01000005">
    <property type="protein sequence ID" value="EZP27658.1"/>
    <property type="molecule type" value="Genomic_DNA"/>
</dbReference>
<proteinExistence type="predicted"/>
<dbReference type="Proteomes" id="UP000024001">
    <property type="component" value="Unassembled WGS sequence"/>
</dbReference>